<name>A0ABS9R5M6_9FIRM</name>
<dbReference type="Gene3D" id="3.30.1240.10">
    <property type="match status" value="1"/>
</dbReference>
<dbReference type="InterPro" id="IPR000150">
    <property type="entry name" value="Cof"/>
</dbReference>
<accession>A0ABS9R5M6</accession>
<comment type="caution">
    <text evidence="1">The sequence shown here is derived from an EMBL/GenBank/DDBJ whole genome shotgun (WGS) entry which is preliminary data.</text>
</comment>
<dbReference type="NCBIfam" id="TIGR01484">
    <property type="entry name" value="HAD-SF-IIB"/>
    <property type="match status" value="1"/>
</dbReference>
<dbReference type="NCBIfam" id="TIGR00099">
    <property type="entry name" value="Cof-subfamily"/>
    <property type="match status" value="1"/>
</dbReference>
<dbReference type="SFLD" id="SFLDG01140">
    <property type="entry name" value="C2.B:_Phosphomannomutase_and_P"/>
    <property type="match status" value="1"/>
</dbReference>
<proteinExistence type="predicted"/>
<keyword evidence="2" id="KW-1185">Reference proteome</keyword>
<evidence type="ECO:0000313" key="2">
    <source>
        <dbReference type="Proteomes" id="UP001202402"/>
    </source>
</evidence>
<dbReference type="PANTHER" id="PTHR10000:SF8">
    <property type="entry name" value="HAD SUPERFAMILY HYDROLASE-LIKE, TYPE 3"/>
    <property type="match status" value="1"/>
</dbReference>
<organism evidence="1 2">
    <name type="scientific">Amedibacillus hominis</name>
    <dbReference type="NCBI Taxonomy" id="2897776"/>
    <lineage>
        <taxon>Bacteria</taxon>
        <taxon>Bacillati</taxon>
        <taxon>Bacillota</taxon>
        <taxon>Erysipelotrichia</taxon>
        <taxon>Erysipelotrichales</taxon>
        <taxon>Erysipelotrichaceae</taxon>
        <taxon>Amedibacillus</taxon>
    </lineage>
</organism>
<dbReference type="EMBL" id="JAKVPQ010000004">
    <property type="protein sequence ID" value="MCH4284955.1"/>
    <property type="molecule type" value="Genomic_DNA"/>
</dbReference>
<dbReference type="SFLD" id="SFLDS00003">
    <property type="entry name" value="Haloacid_Dehalogenase"/>
    <property type="match status" value="1"/>
</dbReference>
<keyword evidence="1" id="KW-0378">Hydrolase</keyword>
<dbReference type="InterPro" id="IPR006379">
    <property type="entry name" value="HAD-SF_hydro_IIB"/>
</dbReference>
<dbReference type="Pfam" id="PF08282">
    <property type="entry name" value="Hydrolase_3"/>
    <property type="match status" value="1"/>
</dbReference>
<gene>
    <name evidence="1" type="ORF">LQE99_07405</name>
</gene>
<protein>
    <submittedName>
        <fullName evidence="1">Cof-type HAD-IIB family hydrolase</fullName>
    </submittedName>
</protein>
<dbReference type="SUPFAM" id="SSF56784">
    <property type="entry name" value="HAD-like"/>
    <property type="match status" value="1"/>
</dbReference>
<dbReference type="GO" id="GO:0016787">
    <property type="term" value="F:hydrolase activity"/>
    <property type="evidence" value="ECO:0007669"/>
    <property type="project" value="UniProtKB-KW"/>
</dbReference>
<dbReference type="PANTHER" id="PTHR10000">
    <property type="entry name" value="PHOSPHOSERINE PHOSPHATASE"/>
    <property type="match status" value="1"/>
</dbReference>
<dbReference type="CDD" id="cd07516">
    <property type="entry name" value="HAD_Pase"/>
    <property type="match status" value="1"/>
</dbReference>
<dbReference type="Proteomes" id="UP001202402">
    <property type="component" value="Unassembled WGS sequence"/>
</dbReference>
<dbReference type="InterPro" id="IPR023214">
    <property type="entry name" value="HAD_sf"/>
</dbReference>
<reference evidence="1 2" key="1">
    <citation type="submission" date="2022-02" db="EMBL/GenBank/DDBJ databases">
        <title>Genome of Erysipelotrichaceae sp. nov. NSJ-176 isolated from human feces.</title>
        <authorList>
            <person name="Abdugheni R."/>
        </authorList>
    </citation>
    <scope>NUCLEOTIDE SEQUENCE [LARGE SCALE GENOMIC DNA]</scope>
    <source>
        <strain evidence="1 2">NSJ-176</strain>
    </source>
</reference>
<dbReference type="Gene3D" id="3.40.50.1000">
    <property type="entry name" value="HAD superfamily/HAD-like"/>
    <property type="match status" value="1"/>
</dbReference>
<sequence length="271" mass="30560">MIRLIACDLDETLLDVHKNIPRSNLDAIQKAKDAGIYFVCASGRGYTSMDTILKQLDSYQKANEYTISNNGGIVVENKDFKHICFHHFSFELANALFTYGMSQDVCVEVFTDHDVYAFHLNDDEKQWLMMFKDDAIICEDDSIDFLKDEPIVKILFENQDLRILQNIAKNMQPLLENKVSHSFSSNRYLELNPIGVDKGTALKQLAAYLHIPMEETMAIGDNDNDISMLKAAGISVAVANASDHVLDIVDYVCEKDHNEGAVAEAITHYIL</sequence>
<dbReference type="InterPro" id="IPR036412">
    <property type="entry name" value="HAD-like_sf"/>
</dbReference>
<dbReference type="RefSeq" id="WP_117455992.1">
    <property type="nucleotide sequence ID" value="NZ_JAKVPQ010000004.1"/>
</dbReference>
<evidence type="ECO:0000313" key="1">
    <source>
        <dbReference type="EMBL" id="MCH4284955.1"/>
    </source>
</evidence>